<keyword evidence="3" id="KW-1003">Cell membrane</keyword>
<proteinExistence type="inferred from homology"/>
<dbReference type="AlphaFoldDB" id="A0A6P5WPX1"/>
<keyword evidence="8" id="KW-0472">Membrane</keyword>
<accession>A0A6P5WPX1</accession>
<dbReference type="KEGG" id="dzi:111276269"/>
<evidence type="ECO:0000313" key="12">
    <source>
        <dbReference type="RefSeq" id="XP_022717772.1"/>
    </source>
</evidence>
<dbReference type="Gene3D" id="3.80.10.10">
    <property type="entry name" value="Ribonuclease Inhibitor"/>
    <property type="match status" value="1"/>
</dbReference>
<dbReference type="Pfam" id="PF00560">
    <property type="entry name" value="LRR_1"/>
    <property type="match status" value="1"/>
</dbReference>
<evidence type="ECO:0000313" key="11">
    <source>
        <dbReference type="Proteomes" id="UP000515121"/>
    </source>
</evidence>
<evidence type="ECO:0000256" key="2">
    <source>
        <dbReference type="ARBA" id="ARBA00009592"/>
    </source>
</evidence>
<keyword evidence="5" id="KW-0812">Transmembrane</keyword>
<gene>
    <name evidence="12" type="primary">LOC111276269</name>
</gene>
<dbReference type="InterPro" id="IPR032675">
    <property type="entry name" value="LRR_dom_sf"/>
</dbReference>
<dbReference type="GO" id="GO:0005886">
    <property type="term" value="C:plasma membrane"/>
    <property type="evidence" value="ECO:0007669"/>
    <property type="project" value="UniProtKB-SubCell"/>
</dbReference>
<keyword evidence="9" id="KW-0675">Receptor</keyword>
<dbReference type="FunFam" id="3.80.10.10:FF:000111">
    <property type="entry name" value="LRR receptor-like serine/threonine-protein kinase ERECTA"/>
    <property type="match status" value="1"/>
</dbReference>
<dbReference type="SUPFAM" id="SSF52058">
    <property type="entry name" value="L domain-like"/>
    <property type="match status" value="1"/>
</dbReference>
<dbReference type="PANTHER" id="PTHR27004">
    <property type="entry name" value="RECEPTOR-LIKE PROTEIN 12 ISOFORM X1"/>
    <property type="match status" value="1"/>
</dbReference>
<evidence type="ECO:0000256" key="8">
    <source>
        <dbReference type="ARBA" id="ARBA00023136"/>
    </source>
</evidence>
<dbReference type="Pfam" id="PF13855">
    <property type="entry name" value="LRR_8"/>
    <property type="match status" value="1"/>
</dbReference>
<comment type="similarity">
    <text evidence="2">Belongs to the RLP family.</text>
</comment>
<evidence type="ECO:0000256" key="4">
    <source>
        <dbReference type="ARBA" id="ARBA00022614"/>
    </source>
</evidence>
<evidence type="ECO:0000256" key="3">
    <source>
        <dbReference type="ARBA" id="ARBA00022475"/>
    </source>
</evidence>
<comment type="subcellular location">
    <subcellularLocation>
        <location evidence="1">Cell membrane</location>
        <topology evidence="1">Single-pass type I membrane protein</topology>
    </subcellularLocation>
</comment>
<evidence type="ECO:0000256" key="10">
    <source>
        <dbReference type="ARBA" id="ARBA00023180"/>
    </source>
</evidence>
<dbReference type="OrthoDB" id="1732009at2759"/>
<dbReference type="Proteomes" id="UP000515121">
    <property type="component" value="Unplaced"/>
</dbReference>
<sequence length="303" mass="33132">MKVVKDVLEVTKVAVTTQTVASQIPSIGCLRSLAYTCPRGKSTSIGFDNLPGKNTSIGFDNFVKVRMTKLEIELQLEKTLSGFTLIDFSNNRFSGRIPDALGELDALLVLNLSHNNLNDSIPSSFGSMAAIESLDLPWNKLGGRIPSQLTNLTFLEVLNLSQNNLIGPIPQGKQFDTFDNDSYSGNLALCGLPLSKKCGNGEGPKPPTPAFVEDEGSAIPFIWELAMMGYGCGLVLGLRVGYIVFTTGRPWWFVRTIERDWRSMLRGGFTGMEEEETNTTSKILNGNRTEFEEDMHPASLGPG</sequence>
<evidence type="ECO:0000256" key="6">
    <source>
        <dbReference type="ARBA" id="ARBA00022737"/>
    </source>
</evidence>
<organism evidence="11 12">
    <name type="scientific">Durio zibethinus</name>
    <name type="common">Durian</name>
    <dbReference type="NCBI Taxonomy" id="66656"/>
    <lineage>
        <taxon>Eukaryota</taxon>
        <taxon>Viridiplantae</taxon>
        <taxon>Streptophyta</taxon>
        <taxon>Embryophyta</taxon>
        <taxon>Tracheophyta</taxon>
        <taxon>Spermatophyta</taxon>
        <taxon>Magnoliopsida</taxon>
        <taxon>eudicotyledons</taxon>
        <taxon>Gunneridae</taxon>
        <taxon>Pentapetalae</taxon>
        <taxon>rosids</taxon>
        <taxon>malvids</taxon>
        <taxon>Malvales</taxon>
        <taxon>Malvaceae</taxon>
        <taxon>Helicteroideae</taxon>
        <taxon>Durio</taxon>
    </lineage>
</organism>
<keyword evidence="4" id="KW-0433">Leucine-rich repeat</keyword>
<keyword evidence="7" id="KW-1133">Transmembrane helix</keyword>
<dbReference type="GeneID" id="111276269"/>
<evidence type="ECO:0000256" key="7">
    <source>
        <dbReference type="ARBA" id="ARBA00022989"/>
    </source>
</evidence>
<keyword evidence="6" id="KW-0677">Repeat</keyword>
<keyword evidence="11" id="KW-1185">Reference proteome</keyword>
<reference evidence="12" key="1">
    <citation type="submission" date="2025-08" db="UniProtKB">
        <authorList>
            <consortium name="RefSeq"/>
        </authorList>
    </citation>
    <scope>IDENTIFICATION</scope>
    <source>
        <tissue evidence="12">Fruit stalk</tissue>
    </source>
</reference>
<dbReference type="RefSeq" id="XP_022717772.1">
    <property type="nucleotide sequence ID" value="XM_022862037.1"/>
</dbReference>
<evidence type="ECO:0000256" key="5">
    <source>
        <dbReference type="ARBA" id="ARBA00022692"/>
    </source>
</evidence>
<keyword evidence="10" id="KW-0325">Glycoprotein</keyword>
<evidence type="ECO:0000256" key="1">
    <source>
        <dbReference type="ARBA" id="ARBA00004251"/>
    </source>
</evidence>
<protein>
    <submittedName>
        <fullName evidence="12">Receptor like protein 30-like</fullName>
    </submittedName>
</protein>
<name>A0A6P5WPX1_DURZI</name>
<dbReference type="PANTHER" id="PTHR27004:SF428">
    <property type="entry name" value="OS01G0160600 PROTEIN"/>
    <property type="match status" value="1"/>
</dbReference>
<evidence type="ECO:0000256" key="9">
    <source>
        <dbReference type="ARBA" id="ARBA00023170"/>
    </source>
</evidence>
<dbReference type="InterPro" id="IPR001611">
    <property type="entry name" value="Leu-rich_rpt"/>
</dbReference>